<evidence type="ECO:0000313" key="3">
    <source>
        <dbReference type="Proteomes" id="UP001348817"/>
    </source>
</evidence>
<dbReference type="InterPro" id="IPR019845">
    <property type="entry name" value="Squalene/phytoene_synthase_CS"/>
</dbReference>
<dbReference type="SUPFAM" id="SSF48576">
    <property type="entry name" value="Terpenoid synthases"/>
    <property type="match status" value="1"/>
</dbReference>
<dbReference type="PROSITE" id="PS01045">
    <property type="entry name" value="SQUALEN_PHYTOEN_SYN_2"/>
    <property type="match status" value="1"/>
</dbReference>
<dbReference type="InterPro" id="IPR008949">
    <property type="entry name" value="Isoprenoid_synthase_dom_sf"/>
</dbReference>
<dbReference type="RefSeq" id="WP_338393639.1">
    <property type="nucleotide sequence ID" value="NZ_AP025314.1"/>
</dbReference>
<dbReference type="SFLD" id="SFLDS00005">
    <property type="entry name" value="Isoprenoid_Synthase_Type_I"/>
    <property type="match status" value="1"/>
</dbReference>
<proteinExistence type="predicted"/>
<protein>
    <submittedName>
        <fullName evidence="2">Phytoene synthase</fullName>
    </submittedName>
</protein>
<dbReference type="InterPro" id="IPR002060">
    <property type="entry name" value="Squ/phyt_synthse"/>
</dbReference>
<name>A0AAU9D1Q7_9BACT</name>
<dbReference type="InterPro" id="IPR044843">
    <property type="entry name" value="Trans_IPPS_bact-type"/>
</dbReference>
<dbReference type="CDD" id="cd00683">
    <property type="entry name" value="Trans_IPPS_HH"/>
    <property type="match status" value="1"/>
</dbReference>
<dbReference type="PANTHER" id="PTHR31480">
    <property type="entry name" value="BIFUNCTIONAL LYCOPENE CYCLASE/PHYTOENE SYNTHASE"/>
    <property type="match status" value="1"/>
</dbReference>
<dbReference type="InterPro" id="IPR033904">
    <property type="entry name" value="Trans_IPPS_HH"/>
</dbReference>
<dbReference type="Pfam" id="PF00494">
    <property type="entry name" value="SQS_PSY"/>
    <property type="match status" value="1"/>
</dbReference>
<dbReference type="EMBL" id="AP025314">
    <property type="protein sequence ID" value="BDD08374.1"/>
    <property type="molecule type" value="Genomic_DNA"/>
</dbReference>
<accession>A0AAU9D1Q7</accession>
<dbReference type="AlphaFoldDB" id="A0AAU9D1Q7"/>
<dbReference type="GO" id="GO:0016117">
    <property type="term" value="P:carotenoid biosynthetic process"/>
    <property type="evidence" value="ECO:0007669"/>
    <property type="project" value="UniProtKB-ARBA"/>
</dbReference>
<evidence type="ECO:0000256" key="1">
    <source>
        <dbReference type="ARBA" id="ARBA00022679"/>
    </source>
</evidence>
<keyword evidence="1" id="KW-0808">Transferase</keyword>
<organism evidence="2 3">
    <name type="scientific">Fulvitalea axinellae</name>
    <dbReference type="NCBI Taxonomy" id="1182444"/>
    <lineage>
        <taxon>Bacteria</taxon>
        <taxon>Pseudomonadati</taxon>
        <taxon>Bacteroidota</taxon>
        <taxon>Cytophagia</taxon>
        <taxon>Cytophagales</taxon>
        <taxon>Persicobacteraceae</taxon>
        <taxon>Fulvitalea</taxon>
    </lineage>
</organism>
<reference evidence="2 3" key="1">
    <citation type="submission" date="2021-12" db="EMBL/GenBank/DDBJ databases">
        <title>Genome sequencing of bacteria with rrn-lacking chromosome and rrn-plasmid.</title>
        <authorList>
            <person name="Anda M."/>
            <person name="Iwasaki W."/>
        </authorList>
    </citation>
    <scope>NUCLEOTIDE SEQUENCE [LARGE SCALE GENOMIC DNA]</scope>
    <source>
        <strain evidence="2 3">DSM 100852</strain>
    </source>
</reference>
<dbReference type="GO" id="GO:0051996">
    <property type="term" value="F:squalene synthase [NAD(P)H] activity"/>
    <property type="evidence" value="ECO:0007669"/>
    <property type="project" value="InterPro"/>
</dbReference>
<dbReference type="KEGG" id="fax:FUAX_08060"/>
<dbReference type="Gene3D" id="1.10.600.10">
    <property type="entry name" value="Farnesyl Diphosphate Synthase"/>
    <property type="match status" value="1"/>
</dbReference>
<gene>
    <name evidence="2" type="primary">crtB</name>
    <name evidence="2" type="ORF">FUAX_08060</name>
</gene>
<sequence length="291" mass="33288">MSQTATELYDKVSAECGRLVTIRYSTSFSLGTRLLSKQFRTAIYSIYGFVRFADEIVDTFLHVDREKALAEFRADTHKAINDGFSSNPILHAYANVTKRYGIETELTEAFFRSMAMDLNETRYTDEAYREYIYGSAEVVGLMCLHVFCEGDSGKFESLRPAAKRLGAAFQKVNFLRDLKDDYDLRGRFYFPGTDFGNFNETSKAELERDIEADFREALSGILHLPKGARTGVFLAYVYYKELFAKLRKASAKEVMRKRFRIPNILKLFLLLGAYIRMSVLPPAKTEPVTTL</sequence>
<dbReference type="SFLD" id="SFLDG01212">
    <property type="entry name" value="Phytoene_synthase_like"/>
    <property type="match status" value="1"/>
</dbReference>
<keyword evidence="3" id="KW-1185">Reference proteome</keyword>
<evidence type="ECO:0000313" key="2">
    <source>
        <dbReference type="EMBL" id="BDD08374.1"/>
    </source>
</evidence>
<dbReference type="SFLD" id="SFLDG01018">
    <property type="entry name" value="Squalene/Phytoene_Synthase_Lik"/>
    <property type="match status" value="1"/>
</dbReference>
<dbReference type="GO" id="GO:0004311">
    <property type="term" value="F:geranylgeranyl diphosphate synthase activity"/>
    <property type="evidence" value="ECO:0007669"/>
    <property type="project" value="InterPro"/>
</dbReference>
<dbReference type="Proteomes" id="UP001348817">
    <property type="component" value="Chromosome"/>
</dbReference>